<proteinExistence type="predicted"/>
<sequence>MAERTNLGICGASRQGVRPLPPRGTTAPMHEGPEQPEVSALKSRGPPARPRLRAGPASPAAPAPASCGVTPGAATGPPAGSTSGLAWRQLDREAGRAKRSAALRTAEGQPRPPAESRGASCAPRPGSATFPLSSASPRPATKSAAPAAGEFPDSPHCVCEGRAGSRTLAPASPA</sequence>
<dbReference type="Ensembl" id="ENSMPUT00000000525.1">
    <property type="protein sequence ID" value="ENSMPUP00000000513.1"/>
    <property type="gene ID" value="ENSMPUG00000000519.1"/>
</dbReference>
<accession>M3XN63</accession>
<feature type="compositionally biased region" description="Low complexity" evidence="1">
    <location>
        <begin position="53"/>
        <end position="66"/>
    </location>
</feature>
<dbReference type="AlphaFoldDB" id="M3XN63"/>
<protein>
    <submittedName>
        <fullName evidence="2">Uncharacterized protein</fullName>
    </submittedName>
</protein>
<dbReference type="EMBL" id="AEYP01096286">
    <property type="status" value="NOT_ANNOTATED_CDS"/>
    <property type="molecule type" value="Genomic_DNA"/>
</dbReference>
<dbReference type="InParanoid" id="M3XN63"/>
<feature type="region of interest" description="Disordered" evidence="1">
    <location>
        <begin position="1"/>
        <end position="174"/>
    </location>
</feature>
<organism evidence="2">
    <name type="scientific">Mustela putorius furo</name>
    <name type="common">European domestic ferret</name>
    <name type="synonym">Mustela furo</name>
    <dbReference type="NCBI Taxonomy" id="9669"/>
    <lineage>
        <taxon>Eukaryota</taxon>
        <taxon>Metazoa</taxon>
        <taxon>Chordata</taxon>
        <taxon>Craniata</taxon>
        <taxon>Vertebrata</taxon>
        <taxon>Euteleostomi</taxon>
        <taxon>Mammalia</taxon>
        <taxon>Eutheria</taxon>
        <taxon>Laurasiatheria</taxon>
        <taxon>Carnivora</taxon>
        <taxon>Caniformia</taxon>
        <taxon>Musteloidea</taxon>
        <taxon>Mustelidae</taxon>
        <taxon>Mustelinae</taxon>
        <taxon>Mustela</taxon>
    </lineage>
</organism>
<dbReference type="KEGG" id="mpuf:106004357"/>
<dbReference type="HOGENOM" id="CLU_1539516_0_0_1"/>
<evidence type="ECO:0000256" key="1">
    <source>
        <dbReference type="SAM" id="MobiDB-lite"/>
    </source>
</evidence>
<evidence type="ECO:0000313" key="2">
    <source>
        <dbReference type="Ensembl" id="ENSMPUP00000000513.1"/>
    </source>
</evidence>
<name>M3XN63_MUSPF</name>
<reference evidence="2" key="1">
    <citation type="submission" date="2024-06" db="UniProtKB">
        <authorList>
            <consortium name="Ensembl"/>
        </authorList>
    </citation>
    <scope>IDENTIFICATION</scope>
</reference>